<accession>E3FW81</accession>
<dbReference type="RefSeq" id="WP_013378254.1">
    <property type="nucleotide sequence ID" value="NC_014623.1"/>
</dbReference>
<evidence type="ECO:0000256" key="1">
    <source>
        <dbReference type="SAM" id="MobiDB-lite"/>
    </source>
</evidence>
<keyword evidence="3" id="KW-1185">Reference proteome</keyword>
<proteinExistence type="predicted"/>
<evidence type="ECO:0000313" key="2">
    <source>
        <dbReference type="EMBL" id="ADO75987.1"/>
    </source>
</evidence>
<dbReference type="Proteomes" id="UP000001351">
    <property type="component" value="Chromosome"/>
</dbReference>
<feature type="compositionally biased region" description="Polar residues" evidence="1">
    <location>
        <begin position="19"/>
        <end position="28"/>
    </location>
</feature>
<protein>
    <submittedName>
        <fullName evidence="2">Uncharacterized protein</fullName>
    </submittedName>
</protein>
<dbReference type="HOGENOM" id="CLU_2773939_0_0_7"/>
<dbReference type="KEGG" id="sur:STAUR_8232"/>
<dbReference type="AlphaFoldDB" id="E3FW81"/>
<gene>
    <name evidence="2" type="ordered locus">STAUR_8232</name>
</gene>
<name>E3FW81_STIAD</name>
<feature type="region of interest" description="Disordered" evidence="1">
    <location>
        <begin position="1"/>
        <end position="32"/>
    </location>
</feature>
<dbReference type="STRING" id="378806.STAUR_8232"/>
<evidence type="ECO:0000313" key="3">
    <source>
        <dbReference type="Proteomes" id="UP000001351"/>
    </source>
</evidence>
<sequence>MSSREHVAGSNEAGVGASTCRSGSTTGTWDYRQPSLALTGRGHADTTHPVKNVAVGALLNNDIVAFFRH</sequence>
<dbReference type="EMBL" id="CP002271">
    <property type="protein sequence ID" value="ADO75987.1"/>
    <property type="molecule type" value="Genomic_DNA"/>
</dbReference>
<organism evidence="2 3">
    <name type="scientific">Stigmatella aurantiaca (strain DW4/3-1)</name>
    <dbReference type="NCBI Taxonomy" id="378806"/>
    <lineage>
        <taxon>Bacteria</taxon>
        <taxon>Pseudomonadati</taxon>
        <taxon>Myxococcota</taxon>
        <taxon>Myxococcia</taxon>
        <taxon>Myxococcales</taxon>
        <taxon>Cystobacterineae</taxon>
        <taxon>Archangiaceae</taxon>
        <taxon>Stigmatella</taxon>
    </lineage>
</organism>
<reference evidence="2 3" key="1">
    <citation type="journal article" date="2011" name="Mol. Biol. Evol.">
        <title>Comparative genomic analysis of fruiting body formation in Myxococcales.</title>
        <authorList>
            <person name="Huntley S."/>
            <person name="Hamann N."/>
            <person name="Wegener-Feldbrugge S."/>
            <person name="Treuner-Lange A."/>
            <person name="Kube M."/>
            <person name="Reinhardt R."/>
            <person name="Klages S."/>
            <person name="Muller R."/>
            <person name="Ronning C.M."/>
            <person name="Nierman W.C."/>
            <person name="Sogaard-Andersen L."/>
        </authorList>
    </citation>
    <scope>NUCLEOTIDE SEQUENCE [LARGE SCALE GENOMIC DNA]</scope>
    <source>
        <strain evidence="2 3">DW4/3-1</strain>
    </source>
</reference>